<feature type="binding site" evidence="17">
    <location>
        <position position="265"/>
    </location>
    <ligand>
        <name>(6S)-NADPHX</name>
        <dbReference type="ChEBI" id="CHEBI:64076"/>
    </ligand>
</feature>
<organism evidence="22 23">
    <name type="scientific">Serinibacter salmoneus</name>
    <dbReference type="NCBI Taxonomy" id="556530"/>
    <lineage>
        <taxon>Bacteria</taxon>
        <taxon>Bacillati</taxon>
        <taxon>Actinomycetota</taxon>
        <taxon>Actinomycetes</taxon>
        <taxon>Micrococcales</taxon>
        <taxon>Beutenbergiaceae</taxon>
        <taxon>Serinibacter</taxon>
    </lineage>
</organism>
<keyword evidence="9 18" id="KW-0630">Potassium</keyword>
<name>A0A2A9CX22_9MICO</name>
<dbReference type="PANTHER" id="PTHR12592">
    <property type="entry name" value="ATP-DEPENDENT (S)-NAD(P)H-HYDRATE DEHYDRATASE FAMILY MEMBER"/>
    <property type="match status" value="1"/>
</dbReference>
<comment type="similarity">
    <text evidence="17">Belongs to the NnrD/CARKD family.</text>
</comment>
<comment type="similarity">
    <text evidence="4 19">In the C-terminal section; belongs to the NnrD/CARKD family.</text>
</comment>
<sequence>MRTAHRVTDVVDAETPLLAAGVPLMERASFALALAVASDLRARRGRVVGARIGVLVGGGNNGGDALIAAAHLARRGAAVEIVGVGRAMHEAGAARARAAGARFLDADQDAGELAGRLAGCAALLDGITGIGASSGLRGRALEVVTALRGAMASRPRGERPWVVAVDVPSGVGVDDGALPEGVLPADRTVTMGTAKPALLLPPAEVAAGEVTTVALGLDLTGASHAVVRLEAGDLAEEWAVPGPADHKYTRGVLGIAAGSDTYPGAAVLATSAAVRAGAGMVRYAGPDAAAAQVLTRHPEVVRGLGEADQVGRVQAWLLGSGVGAGDTERLAWLERTLTHAVERGIPVVADAGALAVLPERLPATVLLTPHAGELAGLLAARDPRAGWDRARVEALPVRALRRAVDLTGATVLLKGATTLVAGPSGPVHSQAEATPWLGTAGAGDVLAGLAGMVLASRAGDLTGAGADPELTARLGAVAASVHGRAARRAAGVEGAAGVEASRTRRAPAGGSVGGPITALDVAEALPSVIRDLLDGTLGG</sequence>
<evidence type="ECO:0000256" key="7">
    <source>
        <dbReference type="ARBA" id="ARBA00022840"/>
    </source>
</evidence>
<evidence type="ECO:0000256" key="5">
    <source>
        <dbReference type="ARBA" id="ARBA00022723"/>
    </source>
</evidence>
<dbReference type="Pfam" id="PF01256">
    <property type="entry name" value="Carb_kinase"/>
    <property type="match status" value="1"/>
</dbReference>
<evidence type="ECO:0000256" key="8">
    <source>
        <dbReference type="ARBA" id="ARBA00022857"/>
    </source>
</evidence>
<dbReference type="PIRSF" id="PIRSF017184">
    <property type="entry name" value="Nnr"/>
    <property type="match status" value="1"/>
</dbReference>
<evidence type="ECO:0000256" key="12">
    <source>
        <dbReference type="ARBA" id="ARBA00023239"/>
    </source>
</evidence>
<evidence type="ECO:0000256" key="6">
    <source>
        <dbReference type="ARBA" id="ARBA00022741"/>
    </source>
</evidence>
<comment type="function">
    <text evidence="17">Catalyzes the dehydration of the S-form of NAD(P)HX at the expense of ADP, which is converted to AMP. Together with NAD(P)HX epimerase, which catalyzes the epimerization of the S- and R-forms, the enzyme allows the repair of both epimers of NAD(P)HX, a damaged form of NAD(P)H that is a result of enzymatic or heat-dependent hydration.</text>
</comment>
<proteinExistence type="inferred from homology"/>
<dbReference type="OrthoDB" id="9806925at2"/>
<dbReference type="EMBL" id="PDJD01000001">
    <property type="protein sequence ID" value="PFG18974.1"/>
    <property type="molecule type" value="Genomic_DNA"/>
</dbReference>
<feature type="binding site" evidence="17">
    <location>
        <begin position="414"/>
        <end position="418"/>
    </location>
    <ligand>
        <name>AMP</name>
        <dbReference type="ChEBI" id="CHEBI:456215"/>
    </ligand>
</feature>
<dbReference type="GO" id="GO:0046496">
    <property type="term" value="P:nicotinamide nucleotide metabolic process"/>
    <property type="evidence" value="ECO:0007669"/>
    <property type="project" value="UniProtKB-UniRule"/>
</dbReference>
<dbReference type="CDD" id="cd01171">
    <property type="entry name" value="YXKO-related"/>
    <property type="match status" value="1"/>
</dbReference>
<dbReference type="Gene3D" id="3.40.50.10260">
    <property type="entry name" value="YjeF N-terminal domain"/>
    <property type="match status" value="1"/>
</dbReference>
<feature type="binding site" evidence="18">
    <location>
        <position position="125"/>
    </location>
    <ligand>
        <name>K(+)</name>
        <dbReference type="ChEBI" id="CHEBI:29103"/>
    </ligand>
</feature>
<dbReference type="PROSITE" id="PS51385">
    <property type="entry name" value="YJEF_N"/>
    <property type="match status" value="1"/>
</dbReference>
<keyword evidence="5 18" id="KW-0479">Metal-binding</keyword>
<feature type="binding site" evidence="18">
    <location>
        <position position="61"/>
    </location>
    <ligand>
        <name>K(+)</name>
        <dbReference type="ChEBI" id="CHEBI:29103"/>
    </ligand>
</feature>
<feature type="binding site" evidence="17">
    <location>
        <position position="370"/>
    </location>
    <ligand>
        <name>(6S)-NADPHX</name>
        <dbReference type="ChEBI" id="CHEBI:64076"/>
    </ligand>
</feature>
<feature type="binding site" evidence="18">
    <location>
        <begin position="60"/>
        <end position="64"/>
    </location>
    <ligand>
        <name>(6S)-NADPHX</name>
        <dbReference type="ChEBI" id="CHEBI:64076"/>
    </ligand>
</feature>
<keyword evidence="22" id="KW-0808">Transferase</keyword>
<comment type="function">
    <text evidence="18">Catalyzes the epimerization of the S- and R-forms of NAD(P)HX, a damaged form of NAD(P)H that is a result of enzymatic or heat-dependent hydration. This is a prerequisite for the S-specific NAD(P)H-hydrate dehydratase to allow the repair of both epimers of NAD(P)HX.</text>
</comment>
<comment type="subunit">
    <text evidence="17">Homotetramer.</text>
</comment>
<feature type="binding site" evidence="18">
    <location>
        <position position="166"/>
    </location>
    <ligand>
        <name>(6S)-NADPHX</name>
        <dbReference type="ChEBI" id="CHEBI:64076"/>
    </ligand>
</feature>
<dbReference type="HAMAP" id="MF_01965">
    <property type="entry name" value="NADHX_dehydratase"/>
    <property type="match status" value="1"/>
</dbReference>
<feature type="domain" description="YjeF C-terminal" evidence="20">
    <location>
        <begin position="230"/>
        <end position="532"/>
    </location>
</feature>
<keyword evidence="6 17" id="KW-0547">Nucleotide-binding</keyword>
<evidence type="ECO:0000256" key="2">
    <source>
        <dbReference type="ARBA" id="ARBA00000909"/>
    </source>
</evidence>
<dbReference type="GO" id="GO:0052856">
    <property type="term" value="F:NAD(P)HX epimerase activity"/>
    <property type="evidence" value="ECO:0007669"/>
    <property type="project" value="UniProtKB-UniRule"/>
</dbReference>
<evidence type="ECO:0000256" key="18">
    <source>
        <dbReference type="HAMAP-Rule" id="MF_01966"/>
    </source>
</evidence>
<comment type="cofactor">
    <cofactor evidence="17">
        <name>Mg(2+)</name>
        <dbReference type="ChEBI" id="CHEBI:18420"/>
    </cofactor>
</comment>
<dbReference type="EC" id="4.2.1.136" evidence="19"/>
<evidence type="ECO:0000259" key="21">
    <source>
        <dbReference type="PROSITE" id="PS51385"/>
    </source>
</evidence>
<feature type="domain" description="YjeF N-terminal" evidence="21">
    <location>
        <begin position="1"/>
        <end position="223"/>
    </location>
</feature>
<evidence type="ECO:0000256" key="11">
    <source>
        <dbReference type="ARBA" id="ARBA00023235"/>
    </source>
</evidence>
<dbReference type="InterPro" id="IPR030677">
    <property type="entry name" value="Nnr"/>
</dbReference>
<keyword evidence="7 17" id="KW-0067">ATP-binding</keyword>
<evidence type="ECO:0000256" key="10">
    <source>
        <dbReference type="ARBA" id="ARBA00023027"/>
    </source>
</evidence>
<comment type="catalytic activity">
    <reaction evidence="2 18 19">
        <text>(6R)-NADPHX = (6S)-NADPHX</text>
        <dbReference type="Rhea" id="RHEA:32227"/>
        <dbReference type="ChEBI" id="CHEBI:64076"/>
        <dbReference type="ChEBI" id="CHEBI:64077"/>
        <dbReference type="EC" id="5.1.99.6"/>
    </reaction>
</comment>
<evidence type="ECO:0000256" key="4">
    <source>
        <dbReference type="ARBA" id="ARBA00009524"/>
    </source>
</evidence>
<dbReference type="GO" id="GO:0005524">
    <property type="term" value="F:ATP binding"/>
    <property type="evidence" value="ECO:0007669"/>
    <property type="project" value="UniProtKB-UniRule"/>
</dbReference>
<accession>A0A2A9CX22</accession>
<evidence type="ECO:0000256" key="14">
    <source>
        <dbReference type="ARBA" id="ARBA00025153"/>
    </source>
</evidence>
<feature type="binding site" evidence="17">
    <location>
        <position position="321"/>
    </location>
    <ligand>
        <name>(6S)-NADPHX</name>
        <dbReference type="ChEBI" id="CHEBI:64076"/>
    </ligand>
</feature>
<keyword evidence="10 17" id="KW-0520">NAD</keyword>
<dbReference type="SUPFAM" id="SSF64153">
    <property type="entry name" value="YjeF N-terminal domain-like"/>
    <property type="match status" value="1"/>
</dbReference>
<dbReference type="Proteomes" id="UP000224915">
    <property type="component" value="Unassembled WGS sequence"/>
</dbReference>
<evidence type="ECO:0000256" key="17">
    <source>
        <dbReference type="HAMAP-Rule" id="MF_01965"/>
    </source>
</evidence>
<evidence type="ECO:0000313" key="23">
    <source>
        <dbReference type="Proteomes" id="UP000224915"/>
    </source>
</evidence>
<dbReference type="Pfam" id="PF03853">
    <property type="entry name" value="YjeF_N"/>
    <property type="match status" value="1"/>
</dbReference>
<dbReference type="AlphaFoldDB" id="A0A2A9CX22"/>
<feature type="binding site" evidence="17">
    <location>
        <position position="444"/>
    </location>
    <ligand>
        <name>(6S)-NADPHX</name>
        <dbReference type="ChEBI" id="CHEBI:64076"/>
    </ligand>
</feature>
<dbReference type="RefSeq" id="WP_098468182.1">
    <property type="nucleotide sequence ID" value="NZ_PDJD01000001.1"/>
</dbReference>
<dbReference type="PANTHER" id="PTHR12592:SF0">
    <property type="entry name" value="ATP-DEPENDENT (S)-NAD(P)H-HYDRATE DEHYDRATASE"/>
    <property type="match status" value="1"/>
</dbReference>
<comment type="catalytic activity">
    <reaction evidence="15 17 19">
        <text>(6S)-NADHX + ADP = AMP + phosphate + NADH + H(+)</text>
        <dbReference type="Rhea" id="RHEA:32223"/>
        <dbReference type="ChEBI" id="CHEBI:15378"/>
        <dbReference type="ChEBI" id="CHEBI:43474"/>
        <dbReference type="ChEBI" id="CHEBI:57945"/>
        <dbReference type="ChEBI" id="CHEBI:64074"/>
        <dbReference type="ChEBI" id="CHEBI:456215"/>
        <dbReference type="ChEBI" id="CHEBI:456216"/>
        <dbReference type="EC" id="4.2.1.136"/>
    </reaction>
</comment>
<dbReference type="EC" id="5.1.99.6" evidence="19"/>
<dbReference type="GO" id="GO:0052855">
    <property type="term" value="F:ADP-dependent NAD(P)H-hydrate dehydratase activity"/>
    <property type="evidence" value="ECO:0007669"/>
    <property type="project" value="UniProtKB-UniRule"/>
</dbReference>
<evidence type="ECO:0000256" key="13">
    <source>
        <dbReference type="ARBA" id="ARBA00023268"/>
    </source>
</evidence>
<keyword evidence="22" id="KW-0418">Kinase</keyword>
<dbReference type="PROSITE" id="PS51383">
    <property type="entry name" value="YJEF_C_3"/>
    <property type="match status" value="1"/>
</dbReference>
<comment type="catalytic activity">
    <reaction evidence="16 17 19">
        <text>(6S)-NADPHX + ADP = AMP + phosphate + NADPH + H(+)</text>
        <dbReference type="Rhea" id="RHEA:32235"/>
        <dbReference type="ChEBI" id="CHEBI:15378"/>
        <dbReference type="ChEBI" id="CHEBI:43474"/>
        <dbReference type="ChEBI" id="CHEBI:57783"/>
        <dbReference type="ChEBI" id="CHEBI:64076"/>
        <dbReference type="ChEBI" id="CHEBI:456215"/>
        <dbReference type="ChEBI" id="CHEBI:456216"/>
        <dbReference type="EC" id="4.2.1.136"/>
    </reaction>
</comment>
<dbReference type="Gene3D" id="3.40.1190.20">
    <property type="match status" value="1"/>
</dbReference>
<keyword evidence="23" id="KW-1185">Reference proteome</keyword>
<dbReference type="InterPro" id="IPR000631">
    <property type="entry name" value="CARKD"/>
</dbReference>
<comment type="function">
    <text evidence="14 19">Bifunctional enzyme that catalyzes the epimerization of the S- and R-forms of NAD(P)HX and the dehydration of the S-form of NAD(P)HX at the expense of ADP, which is converted to AMP. This allows the repair of both epimers of NAD(P)HX, a damaged form of NAD(P)H that is a result of enzymatic or heat-dependent hydration.</text>
</comment>
<evidence type="ECO:0000256" key="3">
    <source>
        <dbReference type="ARBA" id="ARBA00006001"/>
    </source>
</evidence>
<dbReference type="HAMAP" id="MF_01966">
    <property type="entry name" value="NADHX_epimerase"/>
    <property type="match status" value="1"/>
</dbReference>
<comment type="catalytic activity">
    <reaction evidence="1 18 19">
        <text>(6R)-NADHX = (6S)-NADHX</text>
        <dbReference type="Rhea" id="RHEA:32215"/>
        <dbReference type="ChEBI" id="CHEBI:64074"/>
        <dbReference type="ChEBI" id="CHEBI:64075"/>
        <dbReference type="EC" id="5.1.99.6"/>
    </reaction>
</comment>
<reference evidence="22 23" key="1">
    <citation type="submission" date="2017-10" db="EMBL/GenBank/DDBJ databases">
        <title>Sequencing the genomes of 1000 actinobacteria strains.</title>
        <authorList>
            <person name="Klenk H.-P."/>
        </authorList>
    </citation>
    <scope>NUCLEOTIDE SEQUENCE [LARGE SCALE GENOMIC DNA]</scope>
    <source>
        <strain evidence="22 23">DSM 21801</strain>
    </source>
</reference>
<comment type="cofactor">
    <cofactor evidence="18 19">
        <name>K(+)</name>
        <dbReference type="ChEBI" id="CHEBI:29103"/>
    </cofactor>
    <text evidence="18 19">Binds 1 potassium ion per subunit.</text>
</comment>
<evidence type="ECO:0000313" key="22">
    <source>
        <dbReference type="EMBL" id="PFG18974.1"/>
    </source>
</evidence>
<keyword evidence="13" id="KW-0511">Multifunctional enzyme</keyword>
<dbReference type="GO" id="GO:0046872">
    <property type="term" value="F:metal ion binding"/>
    <property type="evidence" value="ECO:0007669"/>
    <property type="project" value="UniProtKB-UniRule"/>
</dbReference>
<feature type="binding site" evidence="17">
    <location>
        <position position="443"/>
    </location>
    <ligand>
        <name>AMP</name>
        <dbReference type="ChEBI" id="CHEBI:456215"/>
    </ligand>
</feature>
<keyword evidence="12 17" id="KW-0456">Lyase</keyword>
<dbReference type="GO" id="GO:0016301">
    <property type="term" value="F:kinase activity"/>
    <property type="evidence" value="ECO:0007669"/>
    <property type="project" value="UniProtKB-KW"/>
</dbReference>
<protein>
    <recommendedName>
        <fullName evidence="19">Bifunctional NAD(P)H-hydrate repair enzyme</fullName>
    </recommendedName>
    <alternativeName>
        <fullName evidence="19">Nicotinamide nucleotide repair protein</fullName>
    </alternativeName>
    <domain>
        <recommendedName>
            <fullName evidence="19">ADP-dependent (S)-NAD(P)H-hydrate dehydratase</fullName>
            <ecNumber evidence="19">4.2.1.136</ecNumber>
        </recommendedName>
        <alternativeName>
            <fullName evidence="19">ADP-dependent NAD(P)HX dehydratase</fullName>
        </alternativeName>
    </domain>
    <domain>
        <recommendedName>
            <fullName evidence="19">NAD(P)H-hydrate epimerase</fullName>
            <ecNumber evidence="19">5.1.99.6</ecNumber>
        </recommendedName>
    </domain>
</protein>
<dbReference type="InterPro" id="IPR004443">
    <property type="entry name" value="YjeF_N_dom"/>
</dbReference>
<keyword evidence="8 17" id="KW-0521">NADP</keyword>
<dbReference type="SUPFAM" id="SSF53613">
    <property type="entry name" value="Ribokinase-like"/>
    <property type="match status" value="1"/>
</dbReference>
<evidence type="ECO:0000256" key="16">
    <source>
        <dbReference type="ARBA" id="ARBA00049209"/>
    </source>
</evidence>
<dbReference type="InterPro" id="IPR036652">
    <property type="entry name" value="YjeF_N_dom_sf"/>
</dbReference>
<keyword evidence="11 18" id="KW-0413">Isomerase</keyword>
<comment type="similarity">
    <text evidence="18">Belongs to the NnrE/AIBP family.</text>
</comment>
<evidence type="ECO:0000256" key="1">
    <source>
        <dbReference type="ARBA" id="ARBA00000013"/>
    </source>
</evidence>
<comment type="caution">
    <text evidence="18">Lacks conserved residue(s) required for the propagation of feature annotation.</text>
</comment>
<evidence type="ECO:0000256" key="9">
    <source>
        <dbReference type="ARBA" id="ARBA00022958"/>
    </source>
</evidence>
<comment type="similarity">
    <text evidence="3 19">In the N-terminal section; belongs to the NnrE/AIBP family.</text>
</comment>
<evidence type="ECO:0000256" key="15">
    <source>
        <dbReference type="ARBA" id="ARBA00048238"/>
    </source>
</evidence>
<feature type="binding site" evidence="18">
    <location>
        <begin position="129"/>
        <end position="135"/>
    </location>
    <ligand>
        <name>(6S)-NADPHX</name>
        <dbReference type="ChEBI" id="CHEBI:64076"/>
    </ligand>
</feature>
<evidence type="ECO:0000256" key="19">
    <source>
        <dbReference type="PIRNR" id="PIRNR017184"/>
    </source>
</evidence>
<comment type="caution">
    <text evidence="22">The sequence shown here is derived from an EMBL/GenBank/DDBJ whole genome shotgun (WGS) entry which is preliminary data.</text>
</comment>
<gene>
    <name evidence="17" type="primary">nnrD</name>
    <name evidence="18" type="synonym">nnrE</name>
    <name evidence="22" type="ORF">ATL40_0528</name>
</gene>
<dbReference type="GO" id="GO:0110051">
    <property type="term" value="P:metabolite repair"/>
    <property type="evidence" value="ECO:0007669"/>
    <property type="project" value="TreeGrafter"/>
</dbReference>
<evidence type="ECO:0000259" key="20">
    <source>
        <dbReference type="PROSITE" id="PS51383"/>
    </source>
</evidence>
<feature type="binding site" evidence="18">
    <location>
        <position position="169"/>
    </location>
    <ligand>
        <name>K(+)</name>
        <dbReference type="ChEBI" id="CHEBI:29103"/>
    </ligand>
</feature>
<dbReference type="InterPro" id="IPR029056">
    <property type="entry name" value="Ribokinase-like"/>
</dbReference>